<protein>
    <submittedName>
        <fullName evidence="1">Uncharacterized protein</fullName>
    </submittedName>
</protein>
<organism evidence="1 2">
    <name type="scientific">Blautia luti DSM 14534 = JCM 17040</name>
    <dbReference type="NCBI Taxonomy" id="649762"/>
    <lineage>
        <taxon>Bacteria</taxon>
        <taxon>Bacillati</taxon>
        <taxon>Bacillota</taxon>
        <taxon>Clostridia</taxon>
        <taxon>Lachnospirales</taxon>
        <taxon>Lachnospiraceae</taxon>
        <taxon>Blautia</taxon>
    </lineage>
</organism>
<gene>
    <name evidence="1" type="ORF">GKZ57_04430</name>
</gene>
<name>A0A844GEV0_9FIRM</name>
<dbReference type="RefSeq" id="WP_154779818.1">
    <property type="nucleotide sequence ID" value="NZ_WMBC01000002.1"/>
</dbReference>
<reference evidence="1 2" key="1">
    <citation type="submission" date="2019-11" db="EMBL/GenBank/DDBJ databases">
        <title>Draft genome sequence of Blautia luti DSM 14534T, isolated from human stool.</title>
        <authorList>
            <person name="Ortiz R."/>
            <person name="Melis-Arcos F."/>
            <person name="Covarrubias P."/>
            <person name="Cardenas J.P."/>
            <person name="Perez-Donoso J."/>
            <person name="Almonacid D."/>
        </authorList>
    </citation>
    <scope>NUCLEOTIDE SEQUENCE [LARGE SCALE GENOMIC DNA]</scope>
    <source>
        <strain evidence="1 2">DSM 14534</strain>
    </source>
</reference>
<sequence length="80" mass="9365">MLSYIKNKELINKQKLQGFLKETEELLAEYTKMPKQRAEKILLSAACEIVERIQPAREYGKRANCTISVKEPIRENKLKK</sequence>
<evidence type="ECO:0000313" key="2">
    <source>
        <dbReference type="Proteomes" id="UP000437824"/>
    </source>
</evidence>
<evidence type="ECO:0000313" key="1">
    <source>
        <dbReference type="EMBL" id="MTD60523.1"/>
    </source>
</evidence>
<accession>A0A844GEV0</accession>
<comment type="caution">
    <text evidence="1">The sequence shown here is derived from an EMBL/GenBank/DDBJ whole genome shotgun (WGS) entry which is preliminary data.</text>
</comment>
<dbReference type="Proteomes" id="UP000437824">
    <property type="component" value="Unassembled WGS sequence"/>
</dbReference>
<dbReference type="EMBL" id="WMBC01000002">
    <property type="protein sequence ID" value="MTD60523.1"/>
    <property type="molecule type" value="Genomic_DNA"/>
</dbReference>
<dbReference type="AlphaFoldDB" id="A0A844GEV0"/>
<proteinExistence type="predicted"/>